<gene>
    <name evidence="2" type="ORF">E5676_scaffold861G00580</name>
    <name evidence="1" type="ORF">E6C27_scaffold96G001480</name>
</gene>
<dbReference type="OrthoDB" id="1303214at2759"/>
<dbReference type="AlphaFoldDB" id="A0A5A7UTU7"/>
<evidence type="ECO:0000313" key="1">
    <source>
        <dbReference type="EMBL" id="KAA0056969.1"/>
    </source>
</evidence>
<dbReference type="Proteomes" id="UP000321393">
    <property type="component" value="Unassembled WGS sequence"/>
</dbReference>
<comment type="caution">
    <text evidence="1">The sequence shown here is derived from an EMBL/GenBank/DDBJ whole genome shotgun (WGS) entry which is preliminary data.</text>
</comment>
<evidence type="ECO:0000313" key="3">
    <source>
        <dbReference type="Proteomes" id="UP000321393"/>
    </source>
</evidence>
<dbReference type="PANTHER" id="PTHR33116">
    <property type="entry name" value="REVERSE TRANSCRIPTASE ZINC-BINDING DOMAIN-CONTAINING PROTEIN-RELATED-RELATED"/>
    <property type="match status" value="1"/>
</dbReference>
<organism evidence="1 3">
    <name type="scientific">Cucumis melo var. makuwa</name>
    <name type="common">Oriental melon</name>
    <dbReference type="NCBI Taxonomy" id="1194695"/>
    <lineage>
        <taxon>Eukaryota</taxon>
        <taxon>Viridiplantae</taxon>
        <taxon>Streptophyta</taxon>
        <taxon>Embryophyta</taxon>
        <taxon>Tracheophyta</taxon>
        <taxon>Spermatophyta</taxon>
        <taxon>Magnoliopsida</taxon>
        <taxon>eudicotyledons</taxon>
        <taxon>Gunneridae</taxon>
        <taxon>Pentapetalae</taxon>
        <taxon>rosids</taxon>
        <taxon>fabids</taxon>
        <taxon>Cucurbitales</taxon>
        <taxon>Cucurbitaceae</taxon>
        <taxon>Benincaseae</taxon>
        <taxon>Cucumis</taxon>
    </lineage>
</organism>
<dbReference type="EMBL" id="SSTE01007279">
    <property type="protein sequence ID" value="KAA0056969.1"/>
    <property type="molecule type" value="Genomic_DNA"/>
</dbReference>
<dbReference type="STRING" id="1194695.A0A5A7UTU7"/>
<evidence type="ECO:0000313" key="4">
    <source>
        <dbReference type="Proteomes" id="UP000321947"/>
    </source>
</evidence>
<protein>
    <submittedName>
        <fullName evidence="1">LINE-1 retrotransposable element ORF2 protein</fullName>
    </submittedName>
</protein>
<proteinExistence type="predicted"/>
<name>A0A5A7UTU7_CUCMM</name>
<sequence>MASDSADKVTTLRGINVQFLPSNYLGVPLRGKPLSKRFWTNISDKIHKKMSSWKYSYLSKGGKITLINSSLVSLPIYQLFVFKALVSTYKAIEKTWRNFFWNHSEEDRKMHLIRWSVITSPKDKGGLDWLNMTTLFWEISLPKADIAVAGLLGIPSLKRPLRSWELDLWNDLKGSCASVTDDSCCDKPVWKLNTNGTFSVASAKKAVHSGDPGGTSSLGQSTFQNLWRASIPKKWKFFI</sequence>
<accession>A0A5A7UTU7</accession>
<evidence type="ECO:0000313" key="2">
    <source>
        <dbReference type="EMBL" id="TYK26395.1"/>
    </source>
</evidence>
<dbReference type="Proteomes" id="UP000321947">
    <property type="component" value="Unassembled WGS sequence"/>
</dbReference>
<dbReference type="EMBL" id="SSTD01003381">
    <property type="protein sequence ID" value="TYK26395.1"/>
    <property type="molecule type" value="Genomic_DNA"/>
</dbReference>
<reference evidence="3 4" key="1">
    <citation type="submission" date="2019-08" db="EMBL/GenBank/DDBJ databases">
        <title>Draft genome sequences of two oriental melons (Cucumis melo L. var makuwa).</title>
        <authorList>
            <person name="Kwon S.-Y."/>
        </authorList>
    </citation>
    <scope>NUCLEOTIDE SEQUENCE [LARGE SCALE GENOMIC DNA]</scope>
    <source>
        <strain evidence="4">cv. Chang Bougi</strain>
        <strain evidence="3">cv. SW 3</strain>
        <tissue evidence="1">Leaf</tissue>
    </source>
</reference>
<dbReference type="PANTHER" id="PTHR33116:SF78">
    <property type="entry name" value="OS12G0587133 PROTEIN"/>
    <property type="match status" value="1"/>
</dbReference>